<dbReference type="GO" id="GO:0004866">
    <property type="term" value="F:endopeptidase inhibitor activity"/>
    <property type="evidence" value="ECO:0007669"/>
    <property type="project" value="InterPro"/>
</dbReference>
<feature type="transmembrane region" description="Helical" evidence="8">
    <location>
        <begin position="7"/>
        <end position="27"/>
    </location>
</feature>
<evidence type="ECO:0000256" key="4">
    <source>
        <dbReference type="ARBA" id="ARBA00022966"/>
    </source>
</evidence>
<dbReference type="EMBL" id="HACG01045526">
    <property type="protein sequence ID" value="CEK92391.1"/>
    <property type="molecule type" value="Transcribed_RNA"/>
</dbReference>
<keyword evidence="8" id="KW-1133">Transmembrane helix</keyword>
<dbReference type="Pfam" id="PF17791">
    <property type="entry name" value="MG3"/>
    <property type="match status" value="1"/>
</dbReference>
<keyword evidence="2" id="KW-0964">Secreted</keyword>
<evidence type="ECO:0000313" key="10">
    <source>
        <dbReference type="EMBL" id="CEK92391.1"/>
    </source>
</evidence>
<dbReference type="Pfam" id="PF17790">
    <property type="entry name" value="MG1"/>
    <property type="match status" value="1"/>
</dbReference>
<dbReference type="Pfam" id="PF07703">
    <property type="entry name" value="A2M_BRD"/>
    <property type="match status" value="1"/>
</dbReference>
<dbReference type="PANTHER" id="PTHR11412">
    <property type="entry name" value="MACROGLOBULIN / COMPLEMENT"/>
    <property type="match status" value="1"/>
</dbReference>
<dbReference type="InterPro" id="IPR041425">
    <property type="entry name" value="C3/4/5_MG1"/>
</dbReference>
<dbReference type="SMART" id="SM01419">
    <property type="entry name" value="Thiol-ester_cl"/>
    <property type="match status" value="1"/>
</dbReference>
<dbReference type="Pfam" id="PF01835">
    <property type="entry name" value="MG2"/>
    <property type="match status" value="1"/>
</dbReference>
<evidence type="ECO:0000259" key="9">
    <source>
        <dbReference type="PROSITE" id="PS50189"/>
    </source>
</evidence>
<dbReference type="Gene3D" id="1.50.10.20">
    <property type="match status" value="1"/>
</dbReference>
<evidence type="ECO:0000256" key="2">
    <source>
        <dbReference type="ARBA" id="ARBA00022525"/>
    </source>
</evidence>
<dbReference type="InterPro" id="IPR011625">
    <property type="entry name" value="A2M_N_BRD"/>
</dbReference>
<dbReference type="InterPro" id="IPR009048">
    <property type="entry name" value="A-macroglobulin_rcpt-bd"/>
</dbReference>
<dbReference type="InterPro" id="IPR008930">
    <property type="entry name" value="Terpenoid_cyclase/PrenylTrfase"/>
</dbReference>
<evidence type="ECO:0000256" key="8">
    <source>
        <dbReference type="SAM" id="Phobius"/>
    </source>
</evidence>
<keyword evidence="5" id="KW-1015">Disulfide bond</keyword>
<comment type="subcellular location">
    <subcellularLocation>
        <location evidence="1">Secreted</location>
    </subcellularLocation>
</comment>
<dbReference type="Gene3D" id="2.60.40.690">
    <property type="entry name" value="Alpha-macroglobulin, receptor-binding domain"/>
    <property type="match status" value="2"/>
</dbReference>
<dbReference type="SMART" id="SM01360">
    <property type="entry name" value="A2M"/>
    <property type="match status" value="1"/>
</dbReference>
<dbReference type="SUPFAM" id="SSF50242">
    <property type="entry name" value="TIMP-like"/>
    <property type="match status" value="1"/>
</dbReference>
<dbReference type="InterPro" id="IPR008993">
    <property type="entry name" value="TIMP-like_OB-fold"/>
</dbReference>
<dbReference type="SUPFAM" id="SSF49410">
    <property type="entry name" value="Alpha-macroglobulin receptor domain"/>
    <property type="match status" value="1"/>
</dbReference>
<organism evidence="10">
    <name type="scientific">Arion vulgaris</name>
    <dbReference type="NCBI Taxonomy" id="1028688"/>
    <lineage>
        <taxon>Eukaryota</taxon>
        <taxon>Metazoa</taxon>
        <taxon>Spiralia</taxon>
        <taxon>Lophotrochozoa</taxon>
        <taxon>Mollusca</taxon>
        <taxon>Gastropoda</taxon>
        <taxon>Heterobranchia</taxon>
        <taxon>Euthyneura</taxon>
        <taxon>Panpulmonata</taxon>
        <taxon>Eupulmonata</taxon>
        <taxon>Stylommatophora</taxon>
        <taxon>Helicina</taxon>
        <taxon>Arionoidea</taxon>
        <taxon>Arionidae</taxon>
        <taxon>Arion</taxon>
    </lineage>
</organism>
<name>A0A0B7BJ94_9EUPU</name>
<proteinExistence type="predicted"/>
<feature type="region of interest" description="Disordered" evidence="7">
    <location>
        <begin position="1773"/>
        <end position="1800"/>
    </location>
</feature>
<dbReference type="Pfam" id="PF07677">
    <property type="entry name" value="A2M_recep"/>
    <property type="match status" value="1"/>
</dbReference>
<accession>A0A0B7BJ94</accession>
<dbReference type="GO" id="GO:0005615">
    <property type="term" value="C:extracellular space"/>
    <property type="evidence" value="ECO:0007669"/>
    <property type="project" value="InterPro"/>
</dbReference>
<dbReference type="InterPro" id="IPR011626">
    <property type="entry name" value="Alpha-macroglobulin_TED"/>
</dbReference>
<reference evidence="10" key="1">
    <citation type="submission" date="2014-12" db="EMBL/GenBank/DDBJ databases">
        <title>Insight into the proteome of Arion vulgaris.</title>
        <authorList>
            <person name="Aradska J."/>
            <person name="Bulat T."/>
            <person name="Smidak R."/>
            <person name="Sarate P."/>
            <person name="Gangsoo J."/>
            <person name="Sialana F."/>
            <person name="Bilban M."/>
            <person name="Lubec G."/>
        </authorList>
    </citation>
    <scope>NUCLEOTIDE SEQUENCE</scope>
    <source>
        <tissue evidence="10">Skin</tissue>
    </source>
</reference>
<evidence type="ECO:0000256" key="6">
    <source>
        <dbReference type="ARBA" id="ARBA00023180"/>
    </source>
</evidence>
<feature type="compositionally biased region" description="Basic and acidic residues" evidence="7">
    <location>
        <begin position="1789"/>
        <end position="1800"/>
    </location>
</feature>
<dbReference type="InterPro" id="IPR036595">
    <property type="entry name" value="A-macroglobulin_rcpt-bd_sf"/>
</dbReference>
<keyword evidence="8" id="KW-0472">Membrane</keyword>
<feature type="domain" description="NTR" evidence="9">
    <location>
        <begin position="1628"/>
        <end position="1774"/>
    </location>
</feature>
<keyword evidence="3" id="KW-0732">Signal</keyword>
<dbReference type="PANTHER" id="PTHR11412:SF166">
    <property type="entry name" value="NTR DOMAIN-CONTAINING PROTEIN"/>
    <property type="match status" value="1"/>
</dbReference>
<dbReference type="InterPro" id="IPR013783">
    <property type="entry name" value="Ig-like_fold"/>
</dbReference>
<keyword evidence="8" id="KW-0812">Transmembrane</keyword>
<gene>
    <name evidence="10" type="primary">ORF188014</name>
</gene>
<dbReference type="FunFam" id="2.60.40.1930:FF:000001">
    <property type="entry name" value="CD109 isoform 3"/>
    <property type="match status" value="1"/>
</dbReference>
<evidence type="ECO:0000256" key="1">
    <source>
        <dbReference type="ARBA" id="ARBA00004613"/>
    </source>
</evidence>
<dbReference type="Gene3D" id="6.20.50.160">
    <property type="match status" value="1"/>
</dbReference>
<dbReference type="SUPFAM" id="SSF48239">
    <property type="entry name" value="Terpenoid cyclases/Protein prenyltransferases"/>
    <property type="match status" value="1"/>
</dbReference>
<dbReference type="CDD" id="cd02896">
    <property type="entry name" value="complement_C3_C4_C5"/>
    <property type="match status" value="1"/>
</dbReference>
<dbReference type="InterPro" id="IPR047565">
    <property type="entry name" value="Alpha-macroglob_thiol-ester_cl"/>
</dbReference>
<dbReference type="Gene3D" id="2.60.40.1940">
    <property type="match status" value="1"/>
</dbReference>
<dbReference type="Pfam" id="PF00207">
    <property type="entry name" value="A2M"/>
    <property type="match status" value="1"/>
</dbReference>
<dbReference type="Gene3D" id="2.20.130.20">
    <property type="match status" value="1"/>
</dbReference>
<keyword evidence="4" id="KW-0882">Thioester bond</keyword>
<dbReference type="Pfam" id="PF17789">
    <property type="entry name" value="MG4"/>
    <property type="match status" value="1"/>
</dbReference>
<dbReference type="InterPro" id="IPR001134">
    <property type="entry name" value="Netrin_domain"/>
</dbReference>
<dbReference type="PROSITE" id="PS50189">
    <property type="entry name" value="NTR"/>
    <property type="match status" value="1"/>
</dbReference>
<protein>
    <recommendedName>
        <fullName evidence="9">NTR domain-containing protein</fullName>
    </recommendedName>
</protein>
<dbReference type="InterPro" id="IPR018933">
    <property type="entry name" value="Netrin_module_non-TIMP"/>
</dbReference>
<dbReference type="Gene3D" id="2.60.120.1540">
    <property type="match status" value="1"/>
</dbReference>
<dbReference type="SMART" id="SM01359">
    <property type="entry name" value="A2M_N_2"/>
    <property type="match status" value="1"/>
</dbReference>
<dbReference type="Gene3D" id="2.60.40.1930">
    <property type="match status" value="3"/>
</dbReference>
<dbReference type="InterPro" id="IPR001599">
    <property type="entry name" value="Macroglobln_a2"/>
</dbReference>
<dbReference type="FunFam" id="2.60.40.10:FF:000155">
    <property type="entry name" value="complement C3 isoform X1"/>
    <property type="match status" value="1"/>
</dbReference>
<keyword evidence="6" id="KW-0325">Glycoprotein</keyword>
<sequence length="1800" mass="201592">MDYLKAWIIGLNLLSVIICSPLHFVILPNVLRMETEEVVSVTSPEAEDDVTYKIYLQDYPGRKDNFSETTITVHPGDVGIGKVTIRVADIKDASTTVNFVYLVVETVGQLPYFKEEARLLINESPGYIFIQTDKPIYTPDQAVCTRVMTLDEGFRPVKWPIQVDIQNPDGMTISRKVIETTNMFASDVMKIPENPVYGNWTVTAKFTNGLKTSGSVRFEVKEYVLPTFSVTFHIPDDRKVILPNDTNFNLAISAKYTYGKPVKGHVTVTFGLLWHGHVFTVGKRRNMQLNTTGYTDCSITSEELKLPVQTVWFPNGGKLHMQASVTEAASGRVETSDDVSVVFSDHLYIIKFTRSSRYFKPGLPYVLEIDVFMANGQQGSNLPLTVECKTETQALLLPTRSSPQLSLTTDVRGKLSLHYLIPRHVKSLRFKVITSSVTNDKSSSSDYYFGVSPFYSPSSVYLQVHAELTDVDSRGDVPKVGDHITVTTRYTSAEDIRTVNVVVIARGRVVWQVSTRNIQGNFTTLHFKLTQEMSPGVRILAFSVLRNELGSEVISDSVWMDIVAQCDGELSIHLEDDRKKVFRPGDIGTITLSGLPNTFVGVVAVDSAVYLMKNSSLTRQSVFQQIKDHDRGCGCGSGRDTSNVFENAGLTVLTNAGLEIPTKLVEGCLDKNVKKKRSVESSKRIQEVCCLEGLKLRNATLALCYQISRELKAVLTSDLCAREFFSCCRDVVKGNVSLDAAGRLKALEDKLPQELELTFGDEILDMTNVPLRTNFPEAWWFEEYNLGPEGKADVDFVLPDSITTWSVQAIGMSQQAGLCVAPPLEIATFSSFFVHLDLPYSVIRLEQLEVRATVYNYLNRRLRVNVVLQSTDGVCYSGQPGHRTESVKLEIGPHDAASAYFPLVPLEIGEFPIRVLAVSSWGRDAVEKTLRVQGEGLEKVHTVSVMLDPSGKRFLRSRSSNHSFYVKNEVKVEEKRQSVELDLDLPQEVIPDTDSCTVHAMGDLLAPTLQVMIEGVDQLLRIPTGCGEQNLIYLAPNVYVTRYLRATRRLSAAIEKKATILIRQGVARQMTFRKPDASYATWPHADSSTWLTAFAMKTLCQAEHYVTIDHNQTCESLAWIADQQNTDGSFKEETWVTHREMLGGVNGDVSHAAYIITALMECDCQQVNQRRLVEAAQRYVEAKIAQTDRPLAVAISAYAMTLAGSQHSETLVKRLLSLAKSSPEGFTYWAPGSESDFGTHEKPYWYTKKPGALAVEVTAYALLTFLARGDVTTSTNIVGWLLQQRNSHGAFISTQDTVVGLQALSEYSIKSYSAILDMTCHIRSEVDDRFRKSISLTPKDAMVLKSVPKVPTGGKLHFEAEGTGVGMLQVEVRFNVPEDTNECRFDVKVTNHRHNSLLQSFFWDGKRSRCEPCSIDCEHDDYDEEDEDDGDVENFTFPSINPRIQTLLREIHGGRDMGNVSHGDGLDDNESRADINNVLFGSRIGRPKRSVKAYSASVICLEICVRHTGESSTGMSVVDAGLFTGYEPVVEDLDILKLRGKIDHYEKSQRSVVLYLDQISNKDETCLKFRAKQVHSAENIQPASIQIYDYYNPEERCTIFYKANNNSGQLVNFCDNQKQICQCLESRCGYCEESWQGLTWMDMMKFACTNATHVLEVKALDRDLEKAGFERILGQIVGISTQKGHHVVKEGDKVILLKRSSCYCPKVSLGQTYLMMLADPKRFKDSDGNQVYVFLLDKKVFVLEILKPKGLSGTKKDIAKNIRRTLKRLERRKCSNNSTAQINRKQKRAKDGKFGERKKT</sequence>
<dbReference type="InterPro" id="IPR041555">
    <property type="entry name" value="MG3"/>
</dbReference>
<dbReference type="InterPro" id="IPR040839">
    <property type="entry name" value="MG4"/>
</dbReference>
<dbReference type="Gene3D" id="2.40.50.120">
    <property type="match status" value="1"/>
</dbReference>
<dbReference type="Pfam" id="PF01759">
    <property type="entry name" value="NTR"/>
    <property type="match status" value="1"/>
</dbReference>
<dbReference type="SMART" id="SM01361">
    <property type="entry name" value="A2M_recep"/>
    <property type="match status" value="1"/>
</dbReference>
<dbReference type="PROSITE" id="PS00477">
    <property type="entry name" value="ALPHA_2_MACROGLOBULIN"/>
    <property type="match status" value="1"/>
</dbReference>
<dbReference type="InterPro" id="IPR019742">
    <property type="entry name" value="MacrogloblnA2_CS"/>
</dbReference>
<evidence type="ECO:0000256" key="7">
    <source>
        <dbReference type="SAM" id="MobiDB-lite"/>
    </source>
</evidence>
<evidence type="ECO:0000256" key="3">
    <source>
        <dbReference type="ARBA" id="ARBA00022729"/>
    </source>
</evidence>
<evidence type="ECO:0000256" key="5">
    <source>
        <dbReference type="ARBA" id="ARBA00023157"/>
    </source>
</evidence>
<dbReference type="InterPro" id="IPR050473">
    <property type="entry name" value="A2M/Complement_sys"/>
</dbReference>
<dbReference type="Pfam" id="PF07678">
    <property type="entry name" value="TED_complement"/>
    <property type="match status" value="1"/>
</dbReference>
<dbReference type="Gene3D" id="2.60.40.10">
    <property type="entry name" value="Immunoglobulins"/>
    <property type="match status" value="2"/>
</dbReference>
<dbReference type="InterPro" id="IPR002890">
    <property type="entry name" value="MG2"/>
</dbReference>